<keyword evidence="3" id="KW-1133">Transmembrane helix</keyword>
<feature type="transmembrane region" description="Helical" evidence="3">
    <location>
        <begin position="230"/>
        <end position="247"/>
    </location>
</feature>
<dbReference type="InterPro" id="IPR050882">
    <property type="entry name" value="Prepilin_peptidase/N-MTase"/>
</dbReference>
<evidence type="ECO:0000313" key="6">
    <source>
        <dbReference type="Proteomes" id="UP000484015"/>
    </source>
</evidence>
<keyword evidence="6" id="KW-1185">Reference proteome</keyword>
<dbReference type="PANTHER" id="PTHR30487">
    <property type="entry name" value="TYPE 4 PREPILIN-LIKE PROTEINS LEADER PEPTIDE-PROCESSING ENZYME"/>
    <property type="match status" value="1"/>
</dbReference>
<evidence type="ECO:0000313" key="5">
    <source>
        <dbReference type="EMBL" id="MTW05875.1"/>
    </source>
</evidence>
<evidence type="ECO:0000259" key="4">
    <source>
        <dbReference type="Pfam" id="PF01478"/>
    </source>
</evidence>
<dbReference type="AlphaFoldDB" id="A0A6L6Q8E1"/>
<proteinExistence type="inferred from homology"/>
<sequence>MWPALRCRHFFYLMELIFAGILGLVVGVVVCVVSVRLPQSMQVDTDNFAALVSGKEPPHAPFPVLPIESLAQLFPLSLRTVVACLLCALLSLMTIFFFGVTPRGLAVLCFTYILTTLFAVDIEAQLLPDSLTYPLMWLGLLVSVNGTFVSADSAIIGAILGYMALWALAASYKYVTNNDGMGNGDFKLMAALGAWHGYESLFAILIIAFAAAFVAWLLRFVRMSTERRQAFAFGPYMALAGLANFYIDANKAMNLI</sequence>
<feature type="transmembrane region" description="Helical" evidence="3">
    <location>
        <begin position="76"/>
        <end position="98"/>
    </location>
</feature>
<feature type="transmembrane region" description="Helical" evidence="3">
    <location>
        <begin position="155"/>
        <end position="175"/>
    </location>
</feature>
<dbReference type="InterPro" id="IPR000045">
    <property type="entry name" value="Prepilin_IV_endopep_pep"/>
</dbReference>
<dbReference type="OrthoDB" id="9789291at2"/>
<gene>
    <name evidence="5" type="ORF">GM668_27735</name>
</gene>
<dbReference type="GO" id="GO:0005886">
    <property type="term" value="C:plasma membrane"/>
    <property type="evidence" value="ECO:0007669"/>
    <property type="project" value="TreeGrafter"/>
</dbReference>
<dbReference type="EMBL" id="WNLA01000032">
    <property type="protein sequence ID" value="MTW05875.1"/>
    <property type="molecule type" value="Genomic_DNA"/>
</dbReference>
<dbReference type="Gene3D" id="1.20.120.1220">
    <property type="match status" value="1"/>
</dbReference>
<dbReference type="Proteomes" id="UP000484015">
    <property type="component" value="Unassembled WGS sequence"/>
</dbReference>
<feature type="transmembrane region" description="Helical" evidence="3">
    <location>
        <begin position="195"/>
        <end position="218"/>
    </location>
</feature>
<dbReference type="PRINTS" id="PR00864">
    <property type="entry name" value="PREPILNPTASE"/>
</dbReference>
<evidence type="ECO:0000256" key="1">
    <source>
        <dbReference type="ARBA" id="ARBA00005801"/>
    </source>
</evidence>
<feature type="transmembrane region" description="Helical" evidence="3">
    <location>
        <begin position="105"/>
        <end position="124"/>
    </location>
</feature>
<feature type="transmembrane region" description="Helical" evidence="3">
    <location>
        <begin position="130"/>
        <end position="148"/>
    </location>
</feature>
<dbReference type="InterPro" id="IPR014032">
    <property type="entry name" value="Peptidase_A24A_bac"/>
</dbReference>
<organism evidence="5 6">
    <name type="scientific">Pseudoduganella ginsengisoli</name>
    <dbReference type="NCBI Taxonomy" id="1462440"/>
    <lineage>
        <taxon>Bacteria</taxon>
        <taxon>Pseudomonadati</taxon>
        <taxon>Pseudomonadota</taxon>
        <taxon>Betaproteobacteria</taxon>
        <taxon>Burkholderiales</taxon>
        <taxon>Oxalobacteraceae</taxon>
        <taxon>Telluria group</taxon>
        <taxon>Pseudoduganella</taxon>
    </lineage>
</organism>
<feature type="domain" description="Prepilin type IV endopeptidase peptidase" evidence="4">
    <location>
        <begin position="109"/>
        <end position="215"/>
    </location>
</feature>
<reference evidence="5 6" key="1">
    <citation type="submission" date="2019-11" db="EMBL/GenBank/DDBJ databases">
        <title>Type strains purchased from KCTC, JCM and DSMZ.</title>
        <authorList>
            <person name="Lu H."/>
        </authorList>
    </citation>
    <scope>NUCLEOTIDE SEQUENCE [LARGE SCALE GENOMIC DNA]</scope>
    <source>
        <strain evidence="5 6">KCTC 42409</strain>
    </source>
</reference>
<dbReference type="GO" id="GO:0004190">
    <property type="term" value="F:aspartic-type endopeptidase activity"/>
    <property type="evidence" value="ECO:0007669"/>
    <property type="project" value="InterPro"/>
</dbReference>
<keyword evidence="3" id="KW-0812">Transmembrane</keyword>
<accession>A0A6L6Q8E1</accession>
<keyword evidence="3" id="KW-0472">Membrane</keyword>
<name>A0A6L6Q8E1_9BURK</name>
<evidence type="ECO:0000256" key="2">
    <source>
        <dbReference type="RuleBase" id="RU003793"/>
    </source>
</evidence>
<dbReference type="GO" id="GO:0006465">
    <property type="term" value="P:signal peptide processing"/>
    <property type="evidence" value="ECO:0007669"/>
    <property type="project" value="TreeGrafter"/>
</dbReference>
<dbReference type="Pfam" id="PF01478">
    <property type="entry name" value="Peptidase_A24"/>
    <property type="match status" value="1"/>
</dbReference>
<protein>
    <recommendedName>
        <fullName evidence="4">Prepilin type IV endopeptidase peptidase domain-containing protein</fullName>
    </recommendedName>
</protein>
<comment type="similarity">
    <text evidence="1 2">Belongs to the peptidase A24 family.</text>
</comment>
<comment type="caution">
    <text evidence="5">The sequence shown here is derived from an EMBL/GenBank/DDBJ whole genome shotgun (WGS) entry which is preliminary data.</text>
</comment>
<feature type="transmembrane region" description="Helical" evidence="3">
    <location>
        <begin position="12"/>
        <end position="35"/>
    </location>
</feature>
<evidence type="ECO:0000256" key="3">
    <source>
        <dbReference type="SAM" id="Phobius"/>
    </source>
</evidence>
<dbReference type="PANTHER" id="PTHR30487:SF0">
    <property type="entry name" value="PREPILIN LEADER PEPTIDASE_N-METHYLTRANSFERASE-RELATED"/>
    <property type="match status" value="1"/>
</dbReference>